<organism evidence="3">
    <name type="scientific">Bifidobacterium longum subsp. longum EK13</name>
    <dbReference type="NCBI Taxonomy" id="1457186"/>
    <lineage>
        <taxon>Bacteria</taxon>
        <taxon>Bacillati</taxon>
        <taxon>Actinomycetota</taxon>
        <taxon>Actinomycetes</taxon>
        <taxon>Bifidobacteriales</taxon>
        <taxon>Bifidobacteriaceae</taxon>
        <taxon>Bifidobacterium</taxon>
    </lineage>
</organism>
<comment type="similarity">
    <text evidence="1">Belongs to the initiator RepB protein family.</text>
</comment>
<dbReference type="EMBL" id="KP691637">
    <property type="protein sequence ID" value="AKI06619.1"/>
    <property type="molecule type" value="Genomic_DNA"/>
</dbReference>
<name>A0A0F7PZ68_BIFLL</name>
<sequence>MWYGGTMSNEIVRYSNQFNAQALRRFTALDLDLLMAIAARVRDKEIDEVTFTFEELRRLAHVKKNLTDKELAARIVEVNDRLLACRFRFQDDSRTVQFTLFSGFETDWKTRKLLVAVNPRFSFLLNDLTSQFTRFELAEFTALKSSYAKETYRRLKQFRQTGVWKVSLAEFRRLLDIPDSYRISHINSRVIKPIEDELKPLMNLKVHRKFAKVAAGRGRSQLVGFEFEFDPERVPGGKGAPRVDLSRSVREDTARRSLESVSPHLVEVRGWGEVWWTGDFDVAAARGHLDGSLPAERCMACRMDARNVAGHGSASNSLVDVPLFD</sequence>
<dbReference type="AlphaFoldDB" id="A0A0F7PZ68"/>
<dbReference type="Pfam" id="PF01051">
    <property type="entry name" value="Rep3_N"/>
    <property type="match status" value="1"/>
</dbReference>
<protein>
    <submittedName>
        <fullName evidence="3">Replication protein RepB</fullName>
    </submittedName>
</protein>
<reference evidence="3" key="1">
    <citation type="submission" date="2015-01" db="EMBL/GenBank/DDBJ databases">
        <title>Comparative genomics of Bifidobacterium longum strains of human origin.</title>
        <authorList>
            <person name="Chaplin A.V."/>
            <person name="Efimov B.A."/>
            <person name="Kafarskaia L.I."/>
            <person name="Shkoporov A.N."/>
        </authorList>
    </citation>
    <scope>NUCLEOTIDE SEQUENCE</scope>
    <source>
        <strain evidence="3">EK13</strain>
        <plasmid evidence="3">pEK13</plasmid>
    </source>
</reference>
<dbReference type="InterPro" id="IPR036390">
    <property type="entry name" value="WH_DNA-bd_sf"/>
</dbReference>
<keyword evidence="3" id="KW-0614">Plasmid</keyword>
<feature type="domain" description="Initiator Rep protein WH1" evidence="2">
    <location>
        <begin position="11"/>
        <end position="156"/>
    </location>
</feature>
<dbReference type="GO" id="GO:0006270">
    <property type="term" value="P:DNA replication initiation"/>
    <property type="evidence" value="ECO:0007669"/>
    <property type="project" value="InterPro"/>
</dbReference>
<gene>
    <name evidence="3" type="primary">repB1</name>
</gene>
<evidence type="ECO:0000256" key="1">
    <source>
        <dbReference type="ARBA" id="ARBA00038283"/>
    </source>
</evidence>
<dbReference type="Pfam" id="PF21205">
    <property type="entry name" value="Rep3_C"/>
    <property type="match status" value="1"/>
</dbReference>
<proteinExistence type="inferred from homology"/>
<dbReference type="SUPFAM" id="SSF46785">
    <property type="entry name" value="Winged helix' DNA-binding domain"/>
    <property type="match status" value="1"/>
</dbReference>
<dbReference type="Gene3D" id="1.10.10.10">
    <property type="entry name" value="Winged helix-like DNA-binding domain superfamily/Winged helix DNA-binding domain"/>
    <property type="match status" value="2"/>
</dbReference>
<evidence type="ECO:0000313" key="3">
    <source>
        <dbReference type="EMBL" id="AKI06619.1"/>
    </source>
</evidence>
<dbReference type="GO" id="GO:0003887">
    <property type="term" value="F:DNA-directed DNA polymerase activity"/>
    <property type="evidence" value="ECO:0007669"/>
    <property type="project" value="InterPro"/>
</dbReference>
<dbReference type="InterPro" id="IPR000525">
    <property type="entry name" value="Initiator_Rep_WH1"/>
</dbReference>
<dbReference type="InterPro" id="IPR036388">
    <property type="entry name" value="WH-like_DNA-bd_sf"/>
</dbReference>
<evidence type="ECO:0000259" key="2">
    <source>
        <dbReference type="Pfam" id="PF01051"/>
    </source>
</evidence>
<accession>A0A0F7PZ68</accession>
<geneLocation type="plasmid" evidence="3">
    <name>pEK13</name>
</geneLocation>